<dbReference type="Proteomes" id="UP001234989">
    <property type="component" value="Chromosome 10"/>
</dbReference>
<protein>
    <submittedName>
        <fullName evidence="1">Uncharacterized protein</fullName>
    </submittedName>
</protein>
<evidence type="ECO:0000313" key="1">
    <source>
        <dbReference type="EMBL" id="WMV51280.1"/>
    </source>
</evidence>
<accession>A0AAF0UR97</accession>
<evidence type="ECO:0000313" key="2">
    <source>
        <dbReference type="Proteomes" id="UP001234989"/>
    </source>
</evidence>
<keyword evidence="2" id="KW-1185">Reference proteome</keyword>
<dbReference type="EMBL" id="CP133621">
    <property type="protein sequence ID" value="WMV51280.1"/>
    <property type="molecule type" value="Genomic_DNA"/>
</dbReference>
<gene>
    <name evidence="1" type="ORF">MTR67_044665</name>
</gene>
<organism evidence="1 2">
    <name type="scientific">Solanum verrucosum</name>
    <dbReference type="NCBI Taxonomy" id="315347"/>
    <lineage>
        <taxon>Eukaryota</taxon>
        <taxon>Viridiplantae</taxon>
        <taxon>Streptophyta</taxon>
        <taxon>Embryophyta</taxon>
        <taxon>Tracheophyta</taxon>
        <taxon>Spermatophyta</taxon>
        <taxon>Magnoliopsida</taxon>
        <taxon>eudicotyledons</taxon>
        <taxon>Gunneridae</taxon>
        <taxon>Pentapetalae</taxon>
        <taxon>asterids</taxon>
        <taxon>lamiids</taxon>
        <taxon>Solanales</taxon>
        <taxon>Solanaceae</taxon>
        <taxon>Solanoideae</taxon>
        <taxon>Solaneae</taxon>
        <taxon>Solanum</taxon>
    </lineage>
</organism>
<name>A0AAF0UR97_SOLVR</name>
<feature type="non-terminal residue" evidence="1">
    <location>
        <position position="1"/>
    </location>
</feature>
<sequence>WCNTPYLKAYQISDFQKLQVQPTVATHRLWSDPQLVLWVCGSPLQPLPKPSLENLAKSRSTNRPMVRRPDYGSWSMSVDRGPLYPASDMNDGQLVWTIV</sequence>
<reference evidence="1" key="1">
    <citation type="submission" date="2023-08" db="EMBL/GenBank/DDBJ databases">
        <title>A de novo genome assembly of Solanum verrucosum Schlechtendal, a Mexican diploid species geographically isolated from the other diploid A-genome species in potato relatives.</title>
        <authorList>
            <person name="Hosaka K."/>
        </authorList>
    </citation>
    <scope>NUCLEOTIDE SEQUENCE</scope>
    <source>
        <tissue evidence="1">Young leaves</tissue>
    </source>
</reference>
<dbReference type="AlphaFoldDB" id="A0AAF0UR97"/>
<proteinExistence type="predicted"/>